<dbReference type="PANTHER" id="PTHR43298:SF2">
    <property type="entry name" value="FMN_FAD EXPORTER YEEO-RELATED"/>
    <property type="match status" value="1"/>
</dbReference>
<feature type="transmembrane region" description="Helical" evidence="7">
    <location>
        <begin position="40"/>
        <end position="65"/>
    </location>
</feature>
<accession>A0A1A7R5S2</accession>
<feature type="transmembrane region" description="Helical" evidence="7">
    <location>
        <begin position="159"/>
        <end position="182"/>
    </location>
</feature>
<sequence>MKQSNYVHIIKLAIPIIIANASVPLLGLVDTAAIGQTASAAALGAIALAALIFSFVYWGFGFLRMGTTGFIAQAAGTKDDKELHALVFRSVFLGAAIGLVLVILQKLIGELSIYLLSASDEIKALVKAYFYIRIWGAPATLITFSLLGTLIGMGWTKRLLWVQLFLNGLNIVFNITFVVGFGMGVKGIALGTMLAEWLTLFFAGVVLFQKLDIKRPYERARELKAQILDRSKLLALFKVNVDIMIRTLALLSGFAWFANQGAKFGDYTLAANHVLLQFVTLSAFFLDGYANVVEMLAGKAFGAKDKAAFTLQVKQSTVLAGATAVLLALMVFVFSDMVIPLLTKDIQVQTIASNYKNYAVVYILFSFVAFQLDGVFIGVTRSKEMRNATIIASIAFIGLGLILVDYYGNTGLWAAFIFYVIVRAVALGLYYPKILRMVELKTNGR</sequence>
<keyword evidence="4 7" id="KW-0812">Transmembrane</keyword>
<dbReference type="NCBIfam" id="TIGR00797">
    <property type="entry name" value="matE"/>
    <property type="match status" value="1"/>
</dbReference>
<dbReference type="GO" id="GO:0042910">
    <property type="term" value="F:xenobiotic transmembrane transporter activity"/>
    <property type="evidence" value="ECO:0007669"/>
    <property type="project" value="InterPro"/>
</dbReference>
<keyword evidence="6 7" id="KW-0472">Membrane</keyword>
<feature type="transmembrane region" description="Helical" evidence="7">
    <location>
        <begin position="278"/>
        <end position="297"/>
    </location>
</feature>
<evidence type="ECO:0000256" key="7">
    <source>
        <dbReference type="SAM" id="Phobius"/>
    </source>
</evidence>
<evidence type="ECO:0000256" key="4">
    <source>
        <dbReference type="ARBA" id="ARBA00022692"/>
    </source>
</evidence>
<dbReference type="EMBL" id="QLLQ01000008">
    <property type="protein sequence ID" value="RAJ22725.1"/>
    <property type="molecule type" value="Genomic_DNA"/>
</dbReference>
<dbReference type="GO" id="GO:0015297">
    <property type="term" value="F:antiporter activity"/>
    <property type="evidence" value="ECO:0007669"/>
    <property type="project" value="InterPro"/>
</dbReference>
<dbReference type="GO" id="GO:0005886">
    <property type="term" value="C:plasma membrane"/>
    <property type="evidence" value="ECO:0007669"/>
    <property type="project" value="TreeGrafter"/>
</dbReference>
<dbReference type="CDD" id="cd13136">
    <property type="entry name" value="MATE_DinF_like"/>
    <property type="match status" value="1"/>
</dbReference>
<feature type="transmembrane region" description="Helical" evidence="7">
    <location>
        <begin position="12"/>
        <end position="34"/>
    </location>
</feature>
<organism evidence="8 9">
    <name type="scientific">Gelidibacter algens</name>
    <dbReference type="NCBI Taxonomy" id="49280"/>
    <lineage>
        <taxon>Bacteria</taxon>
        <taxon>Pseudomonadati</taxon>
        <taxon>Bacteroidota</taxon>
        <taxon>Flavobacteriia</taxon>
        <taxon>Flavobacteriales</taxon>
        <taxon>Flavobacteriaceae</taxon>
        <taxon>Gelidibacter</taxon>
    </lineage>
</organism>
<evidence type="ECO:0000256" key="2">
    <source>
        <dbReference type="ARBA" id="ARBA00010199"/>
    </source>
</evidence>
<feature type="transmembrane region" description="Helical" evidence="7">
    <location>
        <begin position="128"/>
        <end position="147"/>
    </location>
</feature>
<name>A0A1A7R5S2_9FLAO</name>
<feature type="transmembrane region" description="Helical" evidence="7">
    <location>
        <begin position="233"/>
        <end position="258"/>
    </location>
</feature>
<evidence type="ECO:0000313" key="9">
    <source>
        <dbReference type="Proteomes" id="UP000248987"/>
    </source>
</evidence>
<gene>
    <name evidence="8" type="ORF">LX77_02280</name>
</gene>
<feature type="transmembrane region" description="Helical" evidence="7">
    <location>
        <begin position="388"/>
        <end position="407"/>
    </location>
</feature>
<dbReference type="InterPro" id="IPR044644">
    <property type="entry name" value="DinF-like"/>
</dbReference>
<feature type="transmembrane region" description="Helical" evidence="7">
    <location>
        <begin position="86"/>
        <end position="108"/>
    </location>
</feature>
<feature type="transmembrane region" description="Helical" evidence="7">
    <location>
        <begin position="188"/>
        <end position="212"/>
    </location>
</feature>
<evidence type="ECO:0000256" key="1">
    <source>
        <dbReference type="ARBA" id="ARBA00004141"/>
    </source>
</evidence>
<evidence type="ECO:0000256" key="6">
    <source>
        <dbReference type="ARBA" id="ARBA00023136"/>
    </source>
</evidence>
<evidence type="ECO:0000256" key="5">
    <source>
        <dbReference type="ARBA" id="ARBA00022989"/>
    </source>
</evidence>
<dbReference type="OrthoDB" id="5242355at2"/>
<comment type="caution">
    <text evidence="8">The sequence shown here is derived from an EMBL/GenBank/DDBJ whole genome shotgun (WGS) entry which is preliminary data.</text>
</comment>
<dbReference type="Proteomes" id="UP000248987">
    <property type="component" value="Unassembled WGS sequence"/>
</dbReference>
<reference evidence="8 9" key="1">
    <citation type="submission" date="2018-06" db="EMBL/GenBank/DDBJ databases">
        <title>Genomic Encyclopedia of Archaeal and Bacterial Type Strains, Phase II (KMG-II): from individual species to whole genera.</title>
        <authorList>
            <person name="Goeker M."/>
        </authorList>
    </citation>
    <scope>NUCLEOTIDE SEQUENCE [LARGE SCALE GENOMIC DNA]</scope>
    <source>
        <strain evidence="8 9">DSM 12408</strain>
    </source>
</reference>
<dbReference type="RefSeq" id="WP_066430797.1">
    <property type="nucleotide sequence ID" value="NZ_LZRN01000004.1"/>
</dbReference>
<feature type="transmembrane region" description="Helical" evidence="7">
    <location>
        <begin position="413"/>
        <end position="431"/>
    </location>
</feature>
<evidence type="ECO:0000313" key="8">
    <source>
        <dbReference type="EMBL" id="RAJ22725.1"/>
    </source>
</evidence>
<feature type="transmembrane region" description="Helical" evidence="7">
    <location>
        <begin position="359"/>
        <end position="379"/>
    </location>
</feature>
<dbReference type="AlphaFoldDB" id="A0A1A7R5S2"/>
<keyword evidence="9" id="KW-1185">Reference proteome</keyword>
<keyword evidence="5 7" id="KW-1133">Transmembrane helix</keyword>
<dbReference type="InterPro" id="IPR050222">
    <property type="entry name" value="MATE_MdtK"/>
</dbReference>
<comment type="similarity">
    <text evidence="2">Belongs to the multi antimicrobial extrusion (MATE) (TC 2.A.66.1) family.</text>
</comment>
<dbReference type="Pfam" id="PF01554">
    <property type="entry name" value="MatE"/>
    <property type="match status" value="2"/>
</dbReference>
<comment type="subcellular location">
    <subcellularLocation>
        <location evidence="1">Membrane</location>
        <topology evidence="1">Multi-pass membrane protein</topology>
    </subcellularLocation>
</comment>
<keyword evidence="3" id="KW-0813">Transport</keyword>
<feature type="transmembrane region" description="Helical" evidence="7">
    <location>
        <begin position="318"/>
        <end position="339"/>
    </location>
</feature>
<dbReference type="InterPro" id="IPR002528">
    <property type="entry name" value="MATE_fam"/>
</dbReference>
<protein>
    <submittedName>
        <fullName evidence="8">MATE family multidrug resistance protein</fullName>
    </submittedName>
</protein>
<evidence type="ECO:0000256" key="3">
    <source>
        <dbReference type="ARBA" id="ARBA00022448"/>
    </source>
</evidence>
<proteinExistence type="inferred from homology"/>
<dbReference type="PANTHER" id="PTHR43298">
    <property type="entry name" value="MULTIDRUG RESISTANCE PROTEIN NORM-RELATED"/>
    <property type="match status" value="1"/>
</dbReference>
<dbReference type="STRING" id="49280.A9996_03170"/>